<dbReference type="AlphaFoldDB" id="A0AAD4R271"/>
<protein>
    <recommendedName>
        <fullName evidence="3">Pepsin inhibitor-3-like repeated domain-containing protein</fullName>
    </recommendedName>
</protein>
<comment type="caution">
    <text evidence="1">The sequence shown here is derived from an EMBL/GenBank/DDBJ whole genome shotgun (WGS) entry which is preliminary data.</text>
</comment>
<dbReference type="InterPro" id="IPR038412">
    <property type="entry name" value="Pepsin-I3_sf"/>
</dbReference>
<accession>A0AAD4R271</accession>
<sequence>MKPIIPAIAISFFLLFNSGICVNARHLLKRRQISTNPCLSGTIAGTNQTSSNVMVNFHSSESSPGSSEASSGQVVFSGPTTQNSVTLDTADGGNFLNGNCCYSNGMIYDVNGTQTSATNAQRQQLTQYRTAWNQWFNQQMSQQFSAGFPVNNAPGTLPSAVPQPQAPCFCTQC</sequence>
<evidence type="ECO:0000313" key="1">
    <source>
        <dbReference type="EMBL" id="KAI1710859.1"/>
    </source>
</evidence>
<dbReference type="EMBL" id="JAKKPZ010000024">
    <property type="protein sequence ID" value="KAI1710859.1"/>
    <property type="molecule type" value="Genomic_DNA"/>
</dbReference>
<organism evidence="1 2">
    <name type="scientific">Ditylenchus destructor</name>
    <dbReference type="NCBI Taxonomy" id="166010"/>
    <lineage>
        <taxon>Eukaryota</taxon>
        <taxon>Metazoa</taxon>
        <taxon>Ecdysozoa</taxon>
        <taxon>Nematoda</taxon>
        <taxon>Chromadorea</taxon>
        <taxon>Rhabditida</taxon>
        <taxon>Tylenchina</taxon>
        <taxon>Tylenchomorpha</taxon>
        <taxon>Sphaerularioidea</taxon>
        <taxon>Anguinidae</taxon>
        <taxon>Anguininae</taxon>
        <taxon>Ditylenchus</taxon>
    </lineage>
</organism>
<keyword evidence="2" id="KW-1185">Reference proteome</keyword>
<evidence type="ECO:0000313" key="2">
    <source>
        <dbReference type="Proteomes" id="UP001201812"/>
    </source>
</evidence>
<proteinExistence type="predicted"/>
<name>A0AAD4R271_9BILA</name>
<gene>
    <name evidence="1" type="ORF">DdX_10561</name>
</gene>
<evidence type="ECO:0008006" key="3">
    <source>
        <dbReference type="Google" id="ProtNLM"/>
    </source>
</evidence>
<dbReference type="Gene3D" id="3.30.1120.50">
    <property type="entry name" value="Pepsin inhibitor-3"/>
    <property type="match status" value="1"/>
</dbReference>
<reference evidence="1" key="1">
    <citation type="submission" date="2022-01" db="EMBL/GenBank/DDBJ databases">
        <title>Genome Sequence Resource for Two Populations of Ditylenchus destructor, the Migratory Endoparasitic Phytonematode.</title>
        <authorList>
            <person name="Zhang H."/>
            <person name="Lin R."/>
            <person name="Xie B."/>
        </authorList>
    </citation>
    <scope>NUCLEOTIDE SEQUENCE</scope>
    <source>
        <strain evidence="1">BazhouSP</strain>
    </source>
</reference>
<dbReference type="Proteomes" id="UP001201812">
    <property type="component" value="Unassembled WGS sequence"/>
</dbReference>